<reference evidence="1" key="1">
    <citation type="journal article" date="2015" name="Nature">
        <title>Complex archaea that bridge the gap between prokaryotes and eukaryotes.</title>
        <authorList>
            <person name="Spang A."/>
            <person name="Saw J.H."/>
            <person name="Jorgensen S.L."/>
            <person name="Zaremba-Niedzwiedzka K."/>
            <person name="Martijn J."/>
            <person name="Lind A.E."/>
            <person name="van Eijk R."/>
            <person name="Schleper C."/>
            <person name="Guy L."/>
            <person name="Ettema T.J."/>
        </authorList>
    </citation>
    <scope>NUCLEOTIDE SEQUENCE</scope>
</reference>
<dbReference type="EMBL" id="LAZR01000262">
    <property type="protein sequence ID" value="KKN78497.1"/>
    <property type="molecule type" value="Genomic_DNA"/>
</dbReference>
<sequence length="97" mass="10866">MPTREEIREGIARTYFSHRFAGDVSFDEVSDECYAFADVDMANLHSQGVVIKVKGELPQVEITYTGWLTPSQITEIGAAYRKAYAGFGAFEPLIKEK</sequence>
<name>A0A0F9TU58_9ZZZZ</name>
<accession>A0A0F9TU58</accession>
<comment type="caution">
    <text evidence="1">The sequence shown here is derived from an EMBL/GenBank/DDBJ whole genome shotgun (WGS) entry which is preliminary data.</text>
</comment>
<dbReference type="AlphaFoldDB" id="A0A0F9TU58"/>
<gene>
    <name evidence="1" type="ORF">LCGC14_0350290</name>
</gene>
<protein>
    <submittedName>
        <fullName evidence="1">Uncharacterized protein</fullName>
    </submittedName>
</protein>
<proteinExistence type="predicted"/>
<organism evidence="1">
    <name type="scientific">marine sediment metagenome</name>
    <dbReference type="NCBI Taxonomy" id="412755"/>
    <lineage>
        <taxon>unclassified sequences</taxon>
        <taxon>metagenomes</taxon>
        <taxon>ecological metagenomes</taxon>
    </lineage>
</organism>
<evidence type="ECO:0000313" key="1">
    <source>
        <dbReference type="EMBL" id="KKN78497.1"/>
    </source>
</evidence>